<dbReference type="InParanoid" id="T1I556"/>
<keyword evidence="10" id="KW-1185">Reference proteome</keyword>
<comment type="catalytic activity">
    <reaction evidence="8">
        <text>a 1-O-(1Z-alkenyl)-sn-glycero-3-phosphocholine + H2O = a 2,3-saturated aldehyde + sn-glycerol 3-phosphocholine</text>
        <dbReference type="Rhea" id="RHEA:22544"/>
        <dbReference type="ChEBI" id="CHEBI:15377"/>
        <dbReference type="ChEBI" id="CHEBI:16870"/>
        <dbReference type="ChEBI" id="CHEBI:73359"/>
        <dbReference type="ChEBI" id="CHEBI:77287"/>
        <dbReference type="EC" id="3.3.2.2"/>
    </reaction>
</comment>
<evidence type="ECO:0000256" key="6">
    <source>
        <dbReference type="ARBA" id="ARBA00035673"/>
    </source>
</evidence>
<keyword evidence="4" id="KW-1133">Transmembrane helix</keyword>
<dbReference type="FunCoup" id="T1I556">
    <property type="interactions" value="59"/>
</dbReference>
<dbReference type="AlphaFoldDB" id="T1I556"/>
<dbReference type="EC" id="3.3.2.2" evidence="6"/>
<dbReference type="STRING" id="13249.T1I556"/>
<protein>
    <recommendedName>
        <fullName evidence="6">lysoplasmalogenase</fullName>
        <ecNumber evidence="6">3.3.2.2</ecNumber>
    </recommendedName>
</protein>
<dbReference type="HOGENOM" id="CLU_079086_1_0_1"/>
<keyword evidence="3" id="KW-0812">Transmembrane</keyword>
<dbReference type="PANTHER" id="PTHR31885:SF6">
    <property type="entry name" value="GH04784P"/>
    <property type="match status" value="1"/>
</dbReference>
<dbReference type="Proteomes" id="UP000015103">
    <property type="component" value="Unassembled WGS sequence"/>
</dbReference>
<dbReference type="InterPro" id="IPR012506">
    <property type="entry name" value="TMEM86B-like"/>
</dbReference>
<proteinExistence type="inferred from homology"/>
<evidence type="ECO:0000256" key="5">
    <source>
        <dbReference type="ARBA" id="ARBA00023136"/>
    </source>
</evidence>
<dbReference type="OMA" id="ACLIWPA"/>
<comment type="subcellular location">
    <subcellularLocation>
        <location evidence="1">Membrane</location>
        <topology evidence="1">Multi-pass membrane protein</topology>
    </subcellularLocation>
</comment>
<dbReference type="VEuPathDB" id="VectorBase:RPRC011425"/>
<dbReference type="PANTHER" id="PTHR31885">
    <property type="entry name" value="GH04784P"/>
    <property type="match status" value="1"/>
</dbReference>
<reference evidence="9" key="1">
    <citation type="submission" date="2015-05" db="UniProtKB">
        <authorList>
            <consortium name="EnsemblMetazoa"/>
        </authorList>
    </citation>
    <scope>IDENTIFICATION</scope>
</reference>
<evidence type="ECO:0000256" key="8">
    <source>
        <dbReference type="ARBA" id="ARBA00049560"/>
    </source>
</evidence>
<comment type="similarity">
    <text evidence="2">Belongs to the TMEM86 family.</text>
</comment>
<evidence type="ECO:0000256" key="7">
    <source>
        <dbReference type="ARBA" id="ARBA00049458"/>
    </source>
</evidence>
<name>T1I556_RHOPR</name>
<sequence length="278" mass="31556">MSSNFLESFIKLIPFFVGVFIYFYFPPKQLPFLQRASIKCFPILALMGFLYLRKTKNSDEYKCRKLILSGLALSCIGDAFLIQKNLFIPGMLAFALAHFMYILALGFHLVELKCGCLLYGICIVNGKQVNCCGDILERKSLTLQLYENLLKKHIFPGKSNICMCVYLVLYILMPGLTGPLIYAVPIYGFILATMTWRSLAAMNTYKIESWWLSRITGIGGLLWMTSDAVLAYNKFVDEVPYQDALIMVSYYLGQLGITLSSLICWRKYDGLMGAKKSK</sequence>
<evidence type="ECO:0000256" key="1">
    <source>
        <dbReference type="ARBA" id="ARBA00004141"/>
    </source>
</evidence>
<dbReference type="Pfam" id="PF07947">
    <property type="entry name" value="YhhN"/>
    <property type="match status" value="2"/>
</dbReference>
<comment type="catalytic activity">
    <reaction evidence="7">
        <text>a 1-O-(1Z-alkenyl)-sn-glycero-3-phosphoethanolamine + H2O = a 2,3-saturated aldehyde + sn-glycero-3-phosphoethanolamine</text>
        <dbReference type="Rhea" id="RHEA:16905"/>
        <dbReference type="ChEBI" id="CHEBI:15377"/>
        <dbReference type="ChEBI" id="CHEBI:73359"/>
        <dbReference type="ChEBI" id="CHEBI:77288"/>
        <dbReference type="ChEBI" id="CHEBI:143890"/>
        <dbReference type="EC" id="3.3.2.2"/>
    </reaction>
</comment>
<dbReference type="eggNOG" id="KOG4804">
    <property type="taxonomic scope" value="Eukaryota"/>
</dbReference>
<dbReference type="GO" id="GO:0016020">
    <property type="term" value="C:membrane"/>
    <property type="evidence" value="ECO:0007669"/>
    <property type="project" value="UniProtKB-SubCell"/>
</dbReference>
<dbReference type="EnsemblMetazoa" id="RPRC011425-RA">
    <property type="protein sequence ID" value="RPRC011425-PA"/>
    <property type="gene ID" value="RPRC011425"/>
</dbReference>
<dbReference type="GO" id="GO:0047408">
    <property type="term" value="F:alkenylglycerophosphocholine hydrolase activity"/>
    <property type="evidence" value="ECO:0007669"/>
    <property type="project" value="UniProtKB-EC"/>
</dbReference>
<keyword evidence="5" id="KW-0472">Membrane</keyword>
<organism evidence="9 10">
    <name type="scientific">Rhodnius prolixus</name>
    <name type="common">Triatomid bug</name>
    <dbReference type="NCBI Taxonomy" id="13249"/>
    <lineage>
        <taxon>Eukaryota</taxon>
        <taxon>Metazoa</taxon>
        <taxon>Ecdysozoa</taxon>
        <taxon>Arthropoda</taxon>
        <taxon>Hexapoda</taxon>
        <taxon>Insecta</taxon>
        <taxon>Pterygota</taxon>
        <taxon>Neoptera</taxon>
        <taxon>Paraneoptera</taxon>
        <taxon>Hemiptera</taxon>
        <taxon>Heteroptera</taxon>
        <taxon>Panheteroptera</taxon>
        <taxon>Cimicomorpha</taxon>
        <taxon>Reduviidae</taxon>
        <taxon>Triatominae</taxon>
        <taxon>Rhodnius</taxon>
    </lineage>
</organism>
<dbReference type="EMBL" id="ACPB03002495">
    <property type="status" value="NOT_ANNOTATED_CDS"/>
    <property type="molecule type" value="Genomic_DNA"/>
</dbReference>
<evidence type="ECO:0000313" key="9">
    <source>
        <dbReference type="EnsemblMetazoa" id="RPRC011425-PA"/>
    </source>
</evidence>
<evidence type="ECO:0000313" key="10">
    <source>
        <dbReference type="Proteomes" id="UP000015103"/>
    </source>
</evidence>
<accession>T1I556</accession>
<evidence type="ECO:0000256" key="4">
    <source>
        <dbReference type="ARBA" id="ARBA00022989"/>
    </source>
</evidence>
<evidence type="ECO:0000256" key="2">
    <source>
        <dbReference type="ARBA" id="ARBA00007375"/>
    </source>
</evidence>
<evidence type="ECO:0000256" key="3">
    <source>
        <dbReference type="ARBA" id="ARBA00022692"/>
    </source>
</evidence>